<dbReference type="PANTHER" id="PTHR30292">
    <property type="entry name" value="UNCHARACTERIZED PROTEIN YBGL-RELATED"/>
    <property type="match status" value="1"/>
</dbReference>
<dbReference type="Gene3D" id="3.20.20.370">
    <property type="entry name" value="Glycoside hydrolase/deacetylase"/>
    <property type="match status" value="1"/>
</dbReference>
<dbReference type="NCBIfam" id="NF003814">
    <property type="entry name" value="PRK05406.1-3"/>
    <property type="match status" value="1"/>
</dbReference>
<dbReference type="RefSeq" id="WP_195871229.1">
    <property type="nucleotide sequence ID" value="NZ_JADOET010000006.1"/>
</dbReference>
<accession>A0ABS0EHN9</accession>
<dbReference type="SUPFAM" id="SSF88713">
    <property type="entry name" value="Glycoside hydrolase/deacetylase"/>
    <property type="match status" value="1"/>
</dbReference>
<name>A0ABS0EHN9_9FLAO</name>
<reference evidence="1 2" key="1">
    <citation type="submission" date="2020-11" db="EMBL/GenBank/DDBJ databases">
        <title>Winogradskyella marina sp. nov., isolated from marine sediment.</title>
        <authorList>
            <person name="Bo J."/>
            <person name="Wang S."/>
            <person name="Song X."/>
            <person name="Du Z."/>
        </authorList>
    </citation>
    <scope>NUCLEOTIDE SEQUENCE [LARGE SCALE GENOMIC DNA]</scope>
    <source>
        <strain evidence="1 2">F6397</strain>
    </source>
</reference>
<comment type="caution">
    <text evidence="1">The sequence shown here is derived from an EMBL/GenBank/DDBJ whole genome shotgun (WGS) entry which is preliminary data.</text>
</comment>
<dbReference type="PANTHER" id="PTHR30292:SF0">
    <property type="entry name" value="5-OXOPROLINASE SUBUNIT A"/>
    <property type="match status" value="1"/>
</dbReference>
<protein>
    <submittedName>
        <fullName evidence="1">5-oxoprolinase subunit PxpA</fullName>
        <ecNumber evidence="1">3.5.2.9</ecNumber>
    </submittedName>
</protein>
<keyword evidence="2" id="KW-1185">Reference proteome</keyword>
<dbReference type="Pfam" id="PF03746">
    <property type="entry name" value="LamB_YcsF"/>
    <property type="match status" value="1"/>
</dbReference>
<dbReference type="Proteomes" id="UP000611215">
    <property type="component" value="Unassembled WGS sequence"/>
</dbReference>
<proteinExistence type="predicted"/>
<dbReference type="CDD" id="cd10801">
    <property type="entry name" value="LamB_YcsF_like_1"/>
    <property type="match status" value="1"/>
</dbReference>
<gene>
    <name evidence="1" type="primary">pxpA</name>
    <name evidence="1" type="ORF">ITJ86_08590</name>
</gene>
<organism evidence="1 2">
    <name type="scientific">Winogradskyella marina</name>
    <dbReference type="NCBI Taxonomy" id="2785530"/>
    <lineage>
        <taxon>Bacteria</taxon>
        <taxon>Pseudomonadati</taxon>
        <taxon>Bacteroidota</taxon>
        <taxon>Flavobacteriia</taxon>
        <taxon>Flavobacteriales</taxon>
        <taxon>Flavobacteriaceae</taxon>
        <taxon>Winogradskyella</taxon>
    </lineage>
</organism>
<sequence length="247" mass="27149">MKNVIQIDINADVGEGIGNEADLMPYLSSCNIACGGHAGDLASMRAIVKLAIRDNVKIGAHPSFPDKLNFGREIMELSATDLYASLKHQIRSLQAVLQNEGACLNHIKPHGALYNLAAKDEKTARVIIEVINSIASPIKLYAPFNSVLAKVAKQAEVEVLFEAFADRNYNEDLSLVSRKNKDAILHEKEAVLNHILNMIKHQKVKSVSGVEVPIKASTICVHGDTDNAIEIVRYLSDNLKKYNIQIQ</sequence>
<dbReference type="NCBIfam" id="NF003816">
    <property type="entry name" value="PRK05406.1-5"/>
    <property type="match status" value="1"/>
</dbReference>
<dbReference type="InterPro" id="IPR005501">
    <property type="entry name" value="LamB/YcsF/PxpA-like"/>
</dbReference>
<evidence type="ECO:0000313" key="2">
    <source>
        <dbReference type="Proteomes" id="UP000611215"/>
    </source>
</evidence>
<dbReference type="InterPro" id="IPR011330">
    <property type="entry name" value="Glyco_hydro/deAcase_b/a-brl"/>
</dbReference>
<dbReference type="GO" id="GO:0017168">
    <property type="term" value="F:5-oxoprolinase (ATP-hydrolyzing) activity"/>
    <property type="evidence" value="ECO:0007669"/>
    <property type="project" value="UniProtKB-EC"/>
</dbReference>
<dbReference type="EMBL" id="JADOET010000006">
    <property type="protein sequence ID" value="MBF8149954.1"/>
    <property type="molecule type" value="Genomic_DNA"/>
</dbReference>
<dbReference type="EC" id="3.5.2.9" evidence="1"/>
<evidence type="ECO:0000313" key="1">
    <source>
        <dbReference type="EMBL" id="MBF8149954.1"/>
    </source>
</evidence>
<keyword evidence="1" id="KW-0378">Hydrolase</keyword>